<keyword evidence="2" id="KW-0812">Transmembrane</keyword>
<sequence>MEGQGGEIRSSEEENHGGNAAAGTPSVVQNAAGEREVHSTSSKDSIFRIPGLFKMRNKQAYTPYKFSIGPWHFGKTQELRAGQKWKESFLEQLINHFSDPAAKKRELEESIKNVCDNARECYVYDAGKNMDGAKEEFENILLLDGCFIIELLRRRSHPFRLSGDNYQFIYHDLLLLDNQIPWFVLELLFNKTNDYSDCPNQSLVELAIEFFGPVIPPYKSQRQLQISNILHLVDFVWYFLVGSRTKNMEGIFEWGCRLSIPSATRLEEAGIKFQKIESEHPLDVTFDKGVFKIPWLRIDPLTETIFRNLIIYEQCSNFAPRVTWYGVLLDCLVNTSDDVDLLSREEIFDNRISSEETANFFNRVCDNAVMTGFRYAQLCQDVNDYCKRRWPTWRASLIRNYFTKPWAIVSVVFATIVLHFTIMQVFYK</sequence>
<reference evidence="3 4" key="1">
    <citation type="journal article" date="2021" name="Commun. Biol.">
        <title>The genome of Shorea leprosula (Dipterocarpaceae) highlights the ecological relevance of drought in aseasonal tropical rainforests.</title>
        <authorList>
            <person name="Ng K.K.S."/>
            <person name="Kobayashi M.J."/>
            <person name="Fawcett J.A."/>
            <person name="Hatakeyama M."/>
            <person name="Paape T."/>
            <person name="Ng C.H."/>
            <person name="Ang C.C."/>
            <person name="Tnah L.H."/>
            <person name="Lee C.T."/>
            <person name="Nishiyama T."/>
            <person name="Sese J."/>
            <person name="O'Brien M.J."/>
            <person name="Copetti D."/>
            <person name="Mohd Noor M.I."/>
            <person name="Ong R.C."/>
            <person name="Putra M."/>
            <person name="Sireger I.Z."/>
            <person name="Indrioko S."/>
            <person name="Kosugi Y."/>
            <person name="Izuno A."/>
            <person name="Isagi Y."/>
            <person name="Lee S.L."/>
            <person name="Shimizu K.K."/>
        </authorList>
    </citation>
    <scope>NUCLEOTIDE SEQUENCE [LARGE SCALE GENOMIC DNA]</scope>
    <source>
        <strain evidence="3">214</strain>
    </source>
</reference>
<keyword evidence="4" id="KW-1185">Reference proteome</keyword>
<accession>A0AAV5MG98</accession>
<evidence type="ECO:0000256" key="2">
    <source>
        <dbReference type="SAM" id="Phobius"/>
    </source>
</evidence>
<dbReference type="EMBL" id="BPVZ01000232">
    <property type="protein sequence ID" value="GKV47617.1"/>
    <property type="molecule type" value="Genomic_DNA"/>
</dbReference>
<keyword evidence="2" id="KW-1133">Transmembrane helix</keyword>
<evidence type="ECO:0000256" key="1">
    <source>
        <dbReference type="SAM" id="MobiDB-lite"/>
    </source>
</evidence>
<proteinExistence type="predicted"/>
<keyword evidence="2" id="KW-0472">Membrane</keyword>
<evidence type="ECO:0000313" key="4">
    <source>
        <dbReference type="Proteomes" id="UP001054252"/>
    </source>
</evidence>
<dbReference type="AlphaFoldDB" id="A0AAV5MG98"/>
<dbReference type="Proteomes" id="UP001054252">
    <property type="component" value="Unassembled WGS sequence"/>
</dbReference>
<feature type="transmembrane region" description="Helical" evidence="2">
    <location>
        <begin position="406"/>
        <end position="427"/>
    </location>
</feature>
<protein>
    <submittedName>
        <fullName evidence="3">Uncharacterized protein</fullName>
    </submittedName>
</protein>
<feature type="region of interest" description="Disordered" evidence="1">
    <location>
        <begin position="1"/>
        <end position="42"/>
    </location>
</feature>
<name>A0AAV5MG98_9ROSI</name>
<comment type="caution">
    <text evidence="3">The sequence shown here is derived from an EMBL/GenBank/DDBJ whole genome shotgun (WGS) entry which is preliminary data.</text>
</comment>
<dbReference type="PANTHER" id="PTHR31170">
    <property type="entry name" value="BNAC04G53230D PROTEIN"/>
    <property type="match status" value="1"/>
</dbReference>
<dbReference type="PANTHER" id="PTHR31170:SF17">
    <property type="match status" value="1"/>
</dbReference>
<dbReference type="InterPro" id="IPR004158">
    <property type="entry name" value="DUF247_pln"/>
</dbReference>
<gene>
    <name evidence="3" type="ORF">SLEP1_g54502</name>
</gene>
<organism evidence="3 4">
    <name type="scientific">Rubroshorea leprosula</name>
    <dbReference type="NCBI Taxonomy" id="152421"/>
    <lineage>
        <taxon>Eukaryota</taxon>
        <taxon>Viridiplantae</taxon>
        <taxon>Streptophyta</taxon>
        <taxon>Embryophyta</taxon>
        <taxon>Tracheophyta</taxon>
        <taxon>Spermatophyta</taxon>
        <taxon>Magnoliopsida</taxon>
        <taxon>eudicotyledons</taxon>
        <taxon>Gunneridae</taxon>
        <taxon>Pentapetalae</taxon>
        <taxon>rosids</taxon>
        <taxon>malvids</taxon>
        <taxon>Malvales</taxon>
        <taxon>Dipterocarpaceae</taxon>
        <taxon>Rubroshorea</taxon>
    </lineage>
</organism>
<evidence type="ECO:0000313" key="3">
    <source>
        <dbReference type="EMBL" id="GKV47617.1"/>
    </source>
</evidence>
<dbReference type="Pfam" id="PF03140">
    <property type="entry name" value="DUF247"/>
    <property type="match status" value="1"/>
</dbReference>